<dbReference type="EMBL" id="BPWL01000006">
    <property type="protein sequence ID" value="GJJ11121.1"/>
    <property type="molecule type" value="Genomic_DNA"/>
</dbReference>
<reference evidence="1" key="1">
    <citation type="submission" date="2021-10" db="EMBL/GenBank/DDBJ databases">
        <title>De novo Genome Assembly of Clathrus columnatus (Basidiomycota, Fungi) Using Illumina and Nanopore Sequence Data.</title>
        <authorList>
            <person name="Ogiso-Tanaka E."/>
            <person name="Itagaki H."/>
            <person name="Hosoya T."/>
            <person name="Hosaka K."/>
        </authorList>
    </citation>
    <scope>NUCLEOTIDE SEQUENCE</scope>
    <source>
        <strain evidence="1">MO-923</strain>
    </source>
</reference>
<evidence type="ECO:0000313" key="2">
    <source>
        <dbReference type="Proteomes" id="UP001050691"/>
    </source>
</evidence>
<sequence>MAYWDDDDYGDEENGYPYGYGVDNYWCEEDNCWYPEEHEEDDYGYEHEEYDHEDEDDDYEDEADNGCYVFRVPTASLIFPHETREETFSALIDANNSRPLHKRLPVDILLLVNDELHPPDPALKELHSIWTVDTEFEKSELYEDYLEKMLLNTTTQTFYISDEAPPINHREIHDSVSAADLLYRMRCLFPNIPVDSEGPNGYEQIWRAVIQHKQSGVYLEFYEYYGGATVTATLDRMLYDGSHNSGHDYERATLSVPRSKEEAVKVFTTDALRLLNTLFGTMDGKSFIYYHPAAKADYPTDYEHHFLAVPRIRLMERVETENTVPYTRWCPAMISPTDLSSFKSLLPDLKYNIKLRKVDSVNGTTNLTTILSSSQLFYRLLCHYSWPYDNINDTPPITSVWQVKLGHNPSDDPSIIFMDDRGLFDIRAEEGILAEEVMNDLVDLVNALFSDKCCHPYGGVRAGCVA</sequence>
<organism evidence="1 2">
    <name type="scientific">Clathrus columnatus</name>
    <dbReference type="NCBI Taxonomy" id="1419009"/>
    <lineage>
        <taxon>Eukaryota</taxon>
        <taxon>Fungi</taxon>
        <taxon>Dikarya</taxon>
        <taxon>Basidiomycota</taxon>
        <taxon>Agaricomycotina</taxon>
        <taxon>Agaricomycetes</taxon>
        <taxon>Phallomycetidae</taxon>
        <taxon>Phallales</taxon>
        <taxon>Clathraceae</taxon>
        <taxon>Clathrus</taxon>
    </lineage>
</organism>
<protein>
    <submittedName>
        <fullName evidence="1">Uncharacterized protein</fullName>
    </submittedName>
</protein>
<accession>A0AAV5AF42</accession>
<dbReference type="Proteomes" id="UP001050691">
    <property type="component" value="Unassembled WGS sequence"/>
</dbReference>
<gene>
    <name evidence="1" type="ORF">Clacol_005352</name>
</gene>
<evidence type="ECO:0000313" key="1">
    <source>
        <dbReference type="EMBL" id="GJJ11121.1"/>
    </source>
</evidence>
<name>A0AAV5AF42_9AGAM</name>
<comment type="caution">
    <text evidence="1">The sequence shown here is derived from an EMBL/GenBank/DDBJ whole genome shotgun (WGS) entry which is preliminary data.</text>
</comment>
<proteinExistence type="predicted"/>
<keyword evidence="2" id="KW-1185">Reference proteome</keyword>
<dbReference type="AlphaFoldDB" id="A0AAV5AF42"/>